<dbReference type="PANTHER" id="PTHR39173">
    <property type="entry name" value="ACETYLTRANSFERASE"/>
    <property type="match status" value="1"/>
</dbReference>
<evidence type="ECO:0000259" key="1">
    <source>
        <dbReference type="PROSITE" id="PS51186"/>
    </source>
</evidence>
<dbReference type="InterPro" id="IPR000182">
    <property type="entry name" value="GNAT_dom"/>
</dbReference>
<proteinExistence type="predicted"/>
<dbReference type="PANTHER" id="PTHR39173:SF1">
    <property type="entry name" value="ACETYLTRANSFERASE"/>
    <property type="match status" value="1"/>
</dbReference>
<keyword evidence="2" id="KW-0808">Transferase</keyword>
<sequence>MALPALTLRPPGPGDEAEFRAAHEVMAREGIVFGLGLDGLDWPGYLRRLAEVEAGARLDGFVPATFLVAEAGGVIVGRTSIRHELNATLAVLGGHIGYCVLPARRGRGHAKEILRQSLPVARARGVTRALLTCDETNTASQKVIEHCGGVLESSDGHNRRYWIG</sequence>
<dbReference type="AlphaFoldDB" id="A0A7W7Q600"/>
<protein>
    <submittedName>
        <fullName evidence="2">Putative acetyltransferase</fullName>
    </submittedName>
</protein>
<organism evidence="2 3">
    <name type="scientific">Actinophytocola algeriensis</name>
    <dbReference type="NCBI Taxonomy" id="1768010"/>
    <lineage>
        <taxon>Bacteria</taxon>
        <taxon>Bacillati</taxon>
        <taxon>Actinomycetota</taxon>
        <taxon>Actinomycetes</taxon>
        <taxon>Pseudonocardiales</taxon>
        <taxon>Pseudonocardiaceae</taxon>
    </lineage>
</organism>
<dbReference type="RefSeq" id="WP_184811848.1">
    <property type="nucleotide sequence ID" value="NZ_JACHJQ010000004.1"/>
</dbReference>
<dbReference type="PROSITE" id="PS51186">
    <property type="entry name" value="GNAT"/>
    <property type="match status" value="1"/>
</dbReference>
<evidence type="ECO:0000313" key="3">
    <source>
        <dbReference type="Proteomes" id="UP000520767"/>
    </source>
</evidence>
<dbReference type="GO" id="GO:0016747">
    <property type="term" value="F:acyltransferase activity, transferring groups other than amino-acyl groups"/>
    <property type="evidence" value="ECO:0007669"/>
    <property type="project" value="InterPro"/>
</dbReference>
<dbReference type="Proteomes" id="UP000520767">
    <property type="component" value="Unassembled WGS sequence"/>
</dbReference>
<evidence type="ECO:0000313" key="2">
    <source>
        <dbReference type="EMBL" id="MBB4907690.1"/>
    </source>
</evidence>
<feature type="domain" description="N-acetyltransferase" evidence="1">
    <location>
        <begin position="6"/>
        <end position="164"/>
    </location>
</feature>
<name>A0A7W7Q600_9PSEU</name>
<dbReference type="SUPFAM" id="SSF55729">
    <property type="entry name" value="Acyl-CoA N-acyltransferases (Nat)"/>
    <property type="match status" value="1"/>
</dbReference>
<keyword evidence="3" id="KW-1185">Reference proteome</keyword>
<reference evidence="2 3" key="1">
    <citation type="submission" date="2020-08" db="EMBL/GenBank/DDBJ databases">
        <title>Genomic Encyclopedia of Type Strains, Phase III (KMG-III): the genomes of soil and plant-associated and newly described type strains.</title>
        <authorList>
            <person name="Whitman W."/>
        </authorList>
    </citation>
    <scope>NUCLEOTIDE SEQUENCE [LARGE SCALE GENOMIC DNA]</scope>
    <source>
        <strain evidence="2 3">CECT 8960</strain>
    </source>
</reference>
<comment type="caution">
    <text evidence="2">The sequence shown here is derived from an EMBL/GenBank/DDBJ whole genome shotgun (WGS) entry which is preliminary data.</text>
</comment>
<dbReference type="Gene3D" id="3.40.630.30">
    <property type="match status" value="1"/>
</dbReference>
<dbReference type="Pfam" id="PF13302">
    <property type="entry name" value="Acetyltransf_3"/>
    <property type="match status" value="1"/>
</dbReference>
<accession>A0A7W7Q600</accession>
<dbReference type="CDD" id="cd04301">
    <property type="entry name" value="NAT_SF"/>
    <property type="match status" value="1"/>
</dbReference>
<dbReference type="InterPro" id="IPR016181">
    <property type="entry name" value="Acyl_CoA_acyltransferase"/>
</dbReference>
<gene>
    <name evidence="2" type="ORF">FHR82_003932</name>
</gene>
<dbReference type="EMBL" id="JACHJQ010000004">
    <property type="protein sequence ID" value="MBB4907690.1"/>
    <property type="molecule type" value="Genomic_DNA"/>
</dbReference>